<name>A0A1T2X3X3_9BACL</name>
<dbReference type="PANTHER" id="PTHR34216">
    <property type="match status" value="1"/>
</dbReference>
<reference evidence="4 5" key="1">
    <citation type="submission" date="2017-01" db="EMBL/GenBank/DDBJ databases">
        <title>Genome analysis of Paenibacillus selenitrireducens ES3-24.</title>
        <authorList>
            <person name="Xu D."/>
            <person name="Yao R."/>
            <person name="Zheng S."/>
        </authorList>
    </citation>
    <scope>NUCLEOTIDE SEQUENCE [LARGE SCALE GENOMIC DNA]</scope>
    <source>
        <strain evidence="4 5">ES3-24</strain>
    </source>
</reference>
<dbReference type="InterPro" id="IPR051398">
    <property type="entry name" value="Polysacch_Deacetylase"/>
</dbReference>
<keyword evidence="5" id="KW-1185">Reference proteome</keyword>
<dbReference type="GO" id="GO:0005576">
    <property type="term" value="C:extracellular region"/>
    <property type="evidence" value="ECO:0007669"/>
    <property type="project" value="UniProtKB-SubCell"/>
</dbReference>
<dbReference type="EMBL" id="MSZX01000010">
    <property type="protein sequence ID" value="OPA74569.1"/>
    <property type="molecule type" value="Genomic_DNA"/>
</dbReference>
<feature type="domain" description="NodB homology" evidence="3">
    <location>
        <begin position="128"/>
        <end position="333"/>
    </location>
</feature>
<dbReference type="InterPro" id="IPR002509">
    <property type="entry name" value="NODB_dom"/>
</dbReference>
<proteinExistence type="predicted"/>
<dbReference type="CDD" id="cd10918">
    <property type="entry name" value="CE4_NodB_like_5s_6s"/>
    <property type="match status" value="1"/>
</dbReference>
<evidence type="ECO:0000313" key="4">
    <source>
        <dbReference type="EMBL" id="OPA74569.1"/>
    </source>
</evidence>
<keyword evidence="2" id="KW-0732">Signal</keyword>
<evidence type="ECO:0000256" key="1">
    <source>
        <dbReference type="ARBA" id="ARBA00004613"/>
    </source>
</evidence>
<organism evidence="4 5">
    <name type="scientific">Paenibacillus selenitireducens</name>
    <dbReference type="NCBI Taxonomy" id="1324314"/>
    <lineage>
        <taxon>Bacteria</taxon>
        <taxon>Bacillati</taxon>
        <taxon>Bacillota</taxon>
        <taxon>Bacilli</taxon>
        <taxon>Bacillales</taxon>
        <taxon>Paenibacillaceae</taxon>
        <taxon>Paenibacillus</taxon>
    </lineage>
</organism>
<sequence length="333" mass="37802">MEKQTRWRLYACGAAVALMLVCVAQFGPNHKNKLMRYTAFQSPPGHSVLPRVSEKSPHLQHVKEPGLDYHDQVAVLMFHNIDPEARNNDSITPDQFRADLDELQRNHINFITLEQFRKYMQGGEIPNNAALITFDDGYESYYKFAYPILKERQLGGVCFVITGDLNGSAVVYTPHMTKEEIQHMTLDDPDMEVQPHTNALHYKVDRIHDALTGYVTTKGVRETKQQYLERIDKDTELSIEQLKPLNMHPIDSFAYPYGLYNVDAIRTLKSHGIRYAFTTKSGAVNRTSNPMLLPRINGGSSKITPEALYHSIEVAVSPPTSILKSILKQFLPA</sequence>
<evidence type="ECO:0000256" key="2">
    <source>
        <dbReference type="ARBA" id="ARBA00022729"/>
    </source>
</evidence>
<dbReference type="STRING" id="1324314.BVG16_22640"/>
<comment type="caution">
    <text evidence="4">The sequence shown here is derived from an EMBL/GenBank/DDBJ whole genome shotgun (WGS) entry which is preliminary data.</text>
</comment>
<dbReference type="PANTHER" id="PTHR34216:SF3">
    <property type="entry name" value="POLY-BETA-1,6-N-ACETYL-D-GLUCOSAMINE N-DEACETYLASE"/>
    <property type="match status" value="1"/>
</dbReference>
<dbReference type="RefSeq" id="WP_078501481.1">
    <property type="nucleotide sequence ID" value="NZ_MSZX01000010.1"/>
</dbReference>
<dbReference type="AlphaFoldDB" id="A0A1T2X3X3"/>
<dbReference type="SUPFAM" id="SSF88713">
    <property type="entry name" value="Glycoside hydrolase/deacetylase"/>
    <property type="match status" value="1"/>
</dbReference>
<comment type="subcellular location">
    <subcellularLocation>
        <location evidence="1">Secreted</location>
    </subcellularLocation>
</comment>
<dbReference type="OrthoDB" id="9778320at2"/>
<dbReference type="PROSITE" id="PS51677">
    <property type="entry name" value="NODB"/>
    <property type="match status" value="1"/>
</dbReference>
<dbReference type="Pfam" id="PF01522">
    <property type="entry name" value="Polysacc_deac_1"/>
    <property type="match status" value="1"/>
</dbReference>
<protein>
    <recommendedName>
        <fullName evidence="3">NodB homology domain-containing protein</fullName>
    </recommendedName>
</protein>
<evidence type="ECO:0000259" key="3">
    <source>
        <dbReference type="PROSITE" id="PS51677"/>
    </source>
</evidence>
<dbReference type="GO" id="GO:0016810">
    <property type="term" value="F:hydrolase activity, acting on carbon-nitrogen (but not peptide) bonds"/>
    <property type="evidence" value="ECO:0007669"/>
    <property type="project" value="InterPro"/>
</dbReference>
<dbReference type="InterPro" id="IPR011330">
    <property type="entry name" value="Glyco_hydro/deAcase_b/a-brl"/>
</dbReference>
<evidence type="ECO:0000313" key="5">
    <source>
        <dbReference type="Proteomes" id="UP000190188"/>
    </source>
</evidence>
<gene>
    <name evidence="4" type="ORF">BVG16_22640</name>
</gene>
<dbReference type="GO" id="GO:0005975">
    <property type="term" value="P:carbohydrate metabolic process"/>
    <property type="evidence" value="ECO:0007669"/>
    <property type="project" value="InterPro"/>
</dbReference>
<dbReference type="Gene3D" id="3.20.20.370">
    <property type="entry name" value="Glycoside hydrolase/deacetylase"/>
    <property type="match status" value="1"/>
</dbReference>
<dbReference type="Proteomes" id="UP000190188">
    <property type="component" value="Unassembled WGS sequence"/>
</dbReference>
<accession>A0A1T2X3X3</accession>